<name>A0A2P4Y9Y1_9STRA</name>
<dbReference type="OrthoDB" id="129400at2759"/>
<keyword evidence="3 5" id="KW-0964">Secreted</keyword>
<dbReference type="Pfam" id="PF16810">
    <property type="entry name" value="RXLR"/>
    <property type="match status" value="1"/>
</dbReference>
<evidence type="ECO:0000256" key="4">
    <source>
        <dbReference type="ARBA" id="ARBA00022729"/>
    </source>
</evidence>
<comment type="function">
    <text evidence="5">Effector that suppresses plant defense responses during pathogen infection.</text>
</comment>
<dbReference type="AlphaFoldDB" id="A0A2P4Y9Y1"/>
<evidence type="ECO:0000313" key="7">
    <source>
        <dbReference type="Proteomes" id="UP000237271"/>
    </source>
</evidence>
<reference evidence="6 7" key="1">
    <citation type="journal article" date="2017" name="Genome Biol. Evol.">
        <title>Phytophthora megakarya and P. palmivora, closely related causal agents of cacao black pod rot, underwent increases in genome sizes and gene numbers by different mechanisms.</title>
        <authorList>
            <person name="Ali S.S."/>
            <person name="Shao J."/>
            <person name="Lary D.J."/>
            <person name="Kronmiller B."/>
            <person name="Shen D."/>
            <person name="Strem M.D."/>
            <person name="Amoako-Attah I."/>
            <person name="Akrofi A.Y."/>
            <person name="Begoude B.A."/>
            <person name="Ten Hoopen G.M."/>
            <person name="Coulibaly K."/>
            <person name="Kebe B.I."/>
            <person name="Melnick R.L."/>
            <person name="Guiltinan M.J."/>
            <person name="Tyler B.M."/>
            <person name="Meinhardt L.W."/>
            <person name="Bailey B.A."/>
        </authorList>
    </citation>
    <scope>NUCLEOTIDE SEQUENCE [LARGE SCALE GENOMIC DNA]</scope>
    <source>
        <strain evidence="7">sbr112.9</strain>
    </source>
</reference>
<evidence type="ECO:0000256" key="2">
    <source>
        <dbReference type="ARBA" id="ARBA00010400"/>
    </source>
</evidence>
<evidence type="ECO:0000256" key="3">
    <source>
        <dbReference type="ARBA" id="ARBA00022525"/>
    </source>
</evidence>
<comment type="domain">
    <text evidence="5">The RxLR-dEER motif acts to carry the protein into the host cell cytoplasm through binding to cell surface phosphatidylinositol-3-phosphate.</text>
</comment>
<dbReference type="EMBL" id="NCKW01004718">
    <property type="protein sequence ID" value="POM74617.1"/>
    <property type="molecule type" value="Genomic_DNA"/>
</dbReference>
<evidence type="ECO:0000256" key="1">
    <source>
        <dbReference type="ARBA" id="ARBA00004613"/>
    </source>
</evidence>
<keyword evidence="4 5" id="KW-0732">Signal</keyword>
<evidence type="ECO:0000313" key="6">
    <source>
        <dbReference type="EMBL" id="POM74617.1"/>
    </source>
</evidence>
<feature type="signal peptide" evidence="5">
    <location>
        <begin position="1"/>
        <end position="20"/>
    </location>
</feature>
<comment type="similarity">
    <text evidence="2 5">Belongs to the RxLR effector family.</text>
</comment>
<feature type="chain" id="PRO_5028501110" description="RxLR effector protein" evidence="5">
    <location>
        <begin position="21"/>
        <end position="136"/>
    </location>
</feature>
<keyword evidence="7" id="KW-1185">Reference proteome</keyword>
<dbReference type="Proteomes" id="UP000237271">
    <property type="component" value="Unassembled WGS sequence"/>
</dbReference>
<protein>
    <recommendedName>
        <fullName evidence="5">RxLR effector protein</fullName>
    </recommendedName>
</protein>
<sequence length="136" mass="15460">MHFTYFLLVATATLLSGCNASGTVSGDTQTKLSTMTSTDAAVPARGDVKRFLRAYHEVDGDEKDEEERVNPANLDEEALATWTAKWAARADEWFDKKRTPSQIKDKLTGLNGEMSRKNGRKYYLFLKRWNEEHPRS</sequence>
<gene>
    <name evidence="6" type="ORF">PHPALM_8397</name>
</gene>
<comment type="caution">
    <text evidence="6">The sequence shown here is derived from an EMBL/GenBank/DDBJ whole genome shotgun (WGS) entry which is preliminary data.</text>
</comment>
<evidence type="ECO:0000256" key="5">
    <source>
        <dbReference type="RuleBase" id="RU367124"/>
    </source>
</evidence>
<accession>A0A2P4Y9Y1</accession>
<dbReference type="InterPro" id="IPR031825">
    <property type="entry name" value="RXLR"/>
</dbReference>
<organism evidence="6 7">
    <name type="scientific">Phytophthora palmivora</name>
    <dbReference type="NCBI Taxonomy" id="4796"/>
    <lineage>
        <taxon>Eukaryota</taxon>
        <taxon>Sar</taxon>
        <taxon>Stramenopiles</taxon>
        <taxon>Oomycota</taxon>
        <taxon>Peronosporomycetes</taxon>
        <taxon>Peronosporales</taxon>
        <taxon>Peronosporaceae</taxon>
        <taxon>Phytophthora</taxon>
    </lineage>
</organism>
<dbReference type="GO" id="GO:0005576">
    <property type="term" value="C:extracellular region"/>
    <property type="evidence" value="ECO:0007669"/>
    <property type="project" value="UniProtKB-SubCell"/>
</dbReference>
<comment type="subcellular location">
    <subcellularLocation>
        <location evidence="1 5">Secreted</location>
    </subcellularLocation>
</comment>
<proteinExistence type="inferred from homology"/>